<evidence type="ECO:0008006" key="11">
    <source>
        <dbReference type="Google" id="ProtNLM"/>
    </source>
</evidence>
<feature type="compositionally biased region" description="Basic and acidic residues" evidence="1">
    <location>
        <begin position="442"/>
        <end position="461"/>
    </location>
</feature>
<dbReference type="Proteomes" id="UP000736787">
    <property type="component" value="Unassembled WGS sequence"/>
</dbReference>
<proteinExistence type="predicted"/>
<feature type="region of interest" description="Disordered" evidence="1">
    <location>
        <begin position="220"/>
        <end position="350"/>
    </location>
</feature>
<dbReference type="EMBL" id="MJFZ01000090">
    <property type="protein sequence ID" value="RAW38383.1"/>
    <property type="molecule type" value="Genomic_DNA"/>
</dbReference>
<feature type="region of interest" description="Disordered" evidence="1">
    <location>
        <begin position="731"/>
        <end position="835"/>
    </location>
</feature>
<feature type="domain" description="MPN" evidence="2">
    <location>
        <begin position="519"/>
        <end position="667"/>
    </location>
</feature>
<comment type="caution">
    <text evidence="9">The sequence shown here is derived from an EMBL/GenBank/DDBJ whole genome shotgun (WGS) entry which is preliminary data.</text>
</comment>
<feature type="region of interest" description="Disordered" evidence="1">
    <location>
        <begin position="1046"/>
        <end position="1066"/>
    </location>
</feature>
<evidence type="ECO:0000313" key="7">
    <source>
        <dbReference type="EMBL" id="KAG2997313.1"/>
    </source>
</evidence>
<accession>A0A329SNB6</accession>
<dbReference type="OrthoDB" id="118550at2759"/>
<feature type="domain" description="PWWP" evidence="3">
    <location>
        <begin position="40"/>
        <end position="54"/>
    </location>
</feature>
<protein>
    <recommendedName>
        <fullName evidence="11">MPN domain-containing protein</fullName>
    </recommendedName>
</protein>
<dbReference type="Proteomes" id="UP000735874">
    <property type="component" value="Unassembled WGS sequence"/>
</dbReference>
<dbReference type="Gene3D" id="2.30.30.140">
    <property type="match status" value="1"/>
</dbReference>
<dbReference type="SUPFAM" id="SSF102712">
    <property type="entry name" value="JAB1/MPN domain"/>
    <property type="match status" value="1"/>
</dbReference>
<feature type="region of interest" description="Disordered" evidence="1">
    <location>
        <begin position="903"/>
        <end position="945"/>
    </location>
</feature>
<evidence type="ECO:0000313" key="8">
    <source>
        <dbReference type="EMBL" id="KAG3228181.1"/>
    </source>
</evidence>
<feature type="compositionally biased region" description="Polar residues" evidence="1">
    <location>
        <begin position="972"/>
        <end position="983"/>
    </location>
</feature>
<dbReference type="SMART" id="SM00293">
    <property type="entry name" value="PWWP"/>
    <property type="match status" value="1"/>
</dbReference>
<feature type="compositionally biased region" description="Polar residues" evidence="1">
    <location>
        <begin position="804"/>
        <end position="813"/>
    </location>
</feature>
<dbReference type="Proteomes" id="UP000774804">
    <property type="component" value="Unassembled WGS sequence"/>
</dbReference>
<dbReference type="Proteomes" id="UP000697107">
    <property type="component" value="Unassembled WGS sequence"/>
</dbReference>
<dbReference type="InterPro" id="IPR000555">
    <property type="entry name" value="JAMM/MPN+_dom"/>
</dbReference>
<feature type="compositionally biased region" description="Basic residues" evidence="1">
    <location>
        <begin position="999"/>
        <end position="1010"/>
    </location>
</feature>
<dbReference type="Pfam" id="PF01398">
    <property type="entry name" value="JAB"/>
    <property type="match status" value="1"/>
</dbReference>
<reference evidence="9 10" key="1">
    <citation type="submission" date="2018-01" db="EMBL/GenBank/DDBJ databases">
        <title>Draft genome of the strawberry crown rot pathogen Phytophthora cactorum.</title>
        <authorList>
            <person name="Armitage A.D."/>
            <person name="Lysoe E."/>
            <person name="Nellist C.F."/>
            <person name="Harrison R.J."/>
            <person name="Brurberg M.B."/>
        </authorList>
    </citation>
    <scope>NUCLEOTIDE SEQUENCE [LARGE SCALE GENOMIC DNA]</scope>
    <source>
        <strain evidence="9 10">10300</strain>
    </source>
</reference>
<dbReference type="SMART" id="SM00232">
    <property type="entry name" value="JAB_MPN"/>
    <property type="match status" value="1"/>
</dbReference>
<feature type="compositionally biased region" description="Polar residues" evidence="1">
    <location>
        <begin position="923"/>
        <end position="940"/>
    </location>
</feature>
<dbReference type="STRING" id="29920.A0A329SNB6"/>
<evidence type="ECO:0000259" key="2">
    <source>
        <dbReference type="PROSITE" id="PS50249"/>
    </source>
</evidence>
<feature type="compositionally biased region" description="Low complexity" evidence="1">
    <location>
        <begin position="467"/>
        <end position="476"/>
    </location>
</feature>
<evidence type="ECO:0000313" key="5">
    <source>
        <dbReference type="EMBL" id="KAG2939151.1"/>
    </source>
</evidence>
<dbReference type="GO" id="GO:0008237">
    <property type="term" value="F:metallopeptidase activity"/>
    <property type="evidence" value="ECO:0007669"/>
    <property type="project" value="InterPro"/>
</dbReference>
<feature type="compositionally biased region" description="Basic residues" evidence="1">
    <location>
        <begin position="772"/>
        <end position="782"/>
    </location>
</feature>
<evidence type="ECO:0000313" key="6">
    <source>
        <dbReference type="EMBL" id="KAG2951039.1"/>
    </source>
</evidence>
<dbReference type="Pfam" id="PF00855">
    <property type="entry name" value="PWWP"/>
    <property type="match status" value="1"/>
</dbReference>
<dbReference type="CDD" id="cd08067">
    <property type="entry name" value="MPN_2A_DUB"/>
    <property type="match status" value="1"/>
</dbReference>
<evidence type="ECO:0000256" key="1">
    <source>
        <dbReference type="SAM" id="MobiDB-lite"/>
    </source>
</evidence>
<feature type="compositionally biased region" description="Basic residues" evidence="1">
    <location>
        <begin position="235"/>
        <end position="248"/>
    </location>
</feature>
<feature type="compositionally biased region" description="Basic and acidic residues" evidence="1">
    <location>
        <begin position="816"/>
        <end position="832"/>
    </location>
</feature>
<dbReference type="VEuPathDB" id="FungiDB:PC110_g5397"/>
<evidence type="ECO:0000313" key="10">
    <source>
        <dbReference type="Proteomes" id="UP000251314"/>
    </source>
</evidence>
<evidence type="ECO:0000313" key="4">
    <source>
        <dbReference type="EMBL" id="KAG2866158.1"/>
    </source>
</evidence>
<dbReference type="PROSITE" id="PS50812">
    <property type="entry name" value="PWWP"/>
    <property type="match status" value="1"/>
</dbReference>
<dbReference type="Proteomes" id="UP000760860">
    <property type="component" value="Unassembled WGS sequence"/>
</dbReference>
<sequence>MVAPGAKKPSSSRLDAAAQEALRARHEALTLVEEQFRDFDVVWAKVLGFPWWPGVLFLSWDVVRRAGIRTDPKIVASLVMPPPQKVPVLDAATGEETGEFRVKRHCLVMFLDKFNFSLVEIDPSSVASFTAHYQMHEHAIMGSKSGKWAKKKTEFKRALVKAVQLLHMGNDYTEDDLVLLEEPSQLEKKQRMDEIKAFEDKQGDESLDNAWDDRESADGAVFSVEEQELTAREKKPPRKSSSKKATARKAKEVMEIDQDEIFIPAKPRRKAPAKDPKSRVRKPSRKEVSSDAHAAIVSRSPSPIDLTESPESEKKKLHKNNKASGKPSRITKKKANGDVGATDAKSKQHGRLKVLVLDDDEDESEQYCEQASEEVVQNTAEKEPSSLVLTPLSSIWTTGVSGDPSVGSEAHTQLAYKQDFVWDDNVFTDELSIAEKEKAEMERLQAEEAAAHTGSGRDRSLGKRQSRSVQQSQIRQNLMTGNLDPHTMVQCAAYRPKDYVEDPNSRSRGGPTLDPPFQVVVHPDAVFVADLHAHLATCEIIGFLGGKWDEASKTLYIQAAFPCRSLEIEGDDGSTDVEMDPGSEIELRGIIENAQLEVVGWYHSHPAFAPDPSVRDIENQTSYQQLFQRPNISKEVDGPSEPFVGLIVGTYDTRRSTPVSLFRYFHTRGEKVSGGARREIYMPYEFIPGRRHFRSVLQDEERARTRFFPMYHSVLERFKLELTSTKLQLPKDIKAPAGQRTTSRSSPARVKVQGPVRKRKQSSDDTVDKPVKKAKAKSRRSSRSSSAIGHIDLTVDDERETLPASENGSPTSKVTHKTDHNGNTDATTKKEASVSNGVAAADVEMASVVESSSAEGNNACSTGIEKEKSDLLEIKPQVAEILADVVVATEVVNVSEEMPKNLRIAQTPQRIKESSDGDEDKQSSTNNCNPAQMDATSAQSMARHADSNLNDAAKGLAVKTDVDVSGASIQASTLQPMPASSPSAVEFGISPSPSNALSSRKRTRKPHKTTKNSNRSISPPSEGPSPARSPSPNKQTFYQAFQAQGPCFSNEGTHEEVTPPPTCSDPPKPDNILVEDVQYFVVNENMGTTTSSQGNGKSTEDKADKNIKTLTTTKHDDHVNQEVRNFVTSLVEQVVKKVASGVTASTARVVANGSSGSSTDKVPVNGVVKVEVNCNSFKANSVELRKGGTTESTESGETRNASVGIAPQLFGSNSECEDIQTSLQRMAGHLEILKSLQLIKTPSEAETKPRADATPEPKSKLIAAKTEAKQDGKQDHLTALRTKYGPGVSGCAEQVITLVDYYRDFERRTDLSEIWKSRITKLEKIESSLSEYVQYLNIPAVLRQDFIKDLISYLRESWAINHRRRRPSIYSSQ</sequence>
<dbReference type="EMBL" id="RCMK01000059">
    <property type="protein sequence ID" value="KAG2951039.1"/>
    <property type="molecule type" value="Genomic_DNA"/>
</dbReference>
<dbReference type="EMBL" id="RCMI01000053">
    <property type="protein sequence ID" value="KAG2939151.1"/>
    <property type="molecule type" value="Genomic_DNA"/>
</dbReference>
<evidence type="ECO:0000313" key="9">
    <source>
        <dbReference type="EMBL" id="RAW38383.1"/>
    </source>
</evidence>
<organism evidence="9 10">
    <name type="scientific">Phytophthora cactorum</name>
    <dbReference type="NCBI Taxonomy" id="29920"/>
    <lineage>
        <taxon>Eukaryota</taxon>
        <taxon>Sar</taxon>
        <taxon>Stramenopiles</taxon>
        <taxon>Oomycota</taxon>
        <taxon>Peronosporomycetes</taxon>
        <taxon>Peronosporales</taxon>
        <taxon>Peronosporaceae</taxon>
        <taxon>Phytophthora</taxon>
    </lineage>
</organism>
<dbReference type="PANTHER" id="PTHR10410">
    <property type="entry name" value="EUKARYOTIC TRANSLATION INITIATION FACTOR 3 -RELATED"/>
    <property type="match status" value="1"/>
</dbReference>
<reference evidence="8" key="2">
    <citation type="submission" date="2018-05" db="EMBL/GenBank/DDBJ databases">
        <title>Effector identification in a new, highly contiguous assembly of the strawberry crown rot pathogen Phytophthora cactorum.</title>
        <authorList>
            <person name="Armitage A.D."/>
            <person name="Nellist C.F."/>
            <person name="Bates H."/>
            <person name="Vickerstaff R.J."/>
            <person name="Harrison R.J."/>
        </authorList>
    </citation>
    <scope>NUCLEOTIDE SEQUENCE</scope>
    <source>
        <strain evidence="4">15-7</strain>
        <strain evidence="5">4032</strain>
        <strain evidence="6">4040</strain>
        <strain evidence="7">P415</strain>
        <strain evidence="8">P421</strain>
    </source>
</reference>
<dbReference type="InterPro" id="IPR050242">
    <property type="entry name" value="JAMM_MPN+_peptidase_M67A"/>
</dbReference>
<feature type="compositionally biased region" description="Basic and acidic residues" evidence="1">
    <location>
        <begin position="761"/>
        <end position="771"/>
    </location>
</feature>
<dbReference type="InterPro" id="IPR000313">
    <property type="entry name" value="PWWP_dom"/>
</dbReference>
<gene>
    <name evidence="9" type="ORF">PC110_g5397</name>
    <name evidence="4" type="ORF">PC113_g3081</name>
    <name evidence="5" type="ORF">PC115_g3252</name>
    <name evidence="6" type="ORF">PC117_g3944</name>
    <name evidence="7" type="ORF">PC118_g1967</name>
    <name evidence="8" type="ORF">PC129_g1274</name>
</gene>
<dbReference type="PROSITE" id="PS50249">
    <property type="entry name" value="MPN"/>
    <property type="match status" value="1"/>
</dbReference>
<dbReference type="SUPFAM" id="SSF63748">
    <property type="entry name" value="Tudor/PWWP/MBT"/>
    <property type="match status" value="1"/>
</dbReference>
<dbReference type="Gene3D" id="3.40.140.10">
    <property type="entry name" value="Cytidine Deaminase, domain 2"/>
    <property type="match status" value="1"/>
</dbReference>
<dbReference type="CDD" id="cd05162">
    <property type="entry name" value="PWWP"/>
    <property type="match status" value="1"/>
</dbReference>
<keyword evidence="10" id="KW-1185">Reference proteome</keyword>
<dbReference type="EMBL" id="RCMV01000020">
    <property type="protein sequence ID" value="KAG3228181.1"/>
    <property type="molecule type" value="Genomic_DNA"/>
</dbReference>
<name>A0A329SNB6_9STRA</name>
<dbReference type="EMBL" id="RCML01000027">
    <property type="protein sequence ID" value="KAG2997313.1"/>
    <property type="molecule type" value="Genomic_DNA"/>
</dbReference>
<evidence type="ECO:0000259" key="3">
    <source>
        <dbReference type="PROSITE" id="PS50812"/>
    </source>
</evidence>
<feature type="region of interest" description="Disordered" evidence="1">
    <location>
        <begin position="972"/>
        <end position="1034"/>
    </location>
</feature>
<dbReference type="EMBL" id="RCMG01000045">
    <property type="protein sequence ID" value="KAG2866158.1"/>
    <property type="molecule type" value="Genomic_DNA"/>
</dbReference>
<dbReference type="InterPro" id="IPR037518">
    <property type="entry name" value="MPN"/>
</dbReference>
<feature type="region of interest" description="Disordered" evidence="1">
    <location>
        <begin position="442"/>
        <end position="481"/>
    </location>
</feature>
<dbReference type="Proteomes" id="UP000251314">
    <property type="component" value="Unassembled WGS sequence"/>
</dbReference>